<organism evidence="1">
    <name type="scientific">Mimiviridae sp. ChoanoV1</name>
    <dbReference type="NCBI Taxonomy" id="2596887"/>
    <lineage>
        <taxon>Viruses</taxon>
        <taxon>Varidnaviria</taxon>
        <taxon>Bamfordvirae</taxon>
        <taxon>Nucleocytoviricota</taxon>
        <taxon>Megaviricetes</taxon>
        <taxon>Imitervirales</taxon>
        <taxon>Schizomimiviridae</taxon>
    </lineage>
</organism>
<protein>
    <submittedName>
        <fullName evidence="1">Uncharacterized protein</fullName>
    </submittedName>
</protein>
<evidence type="ECO:0000313" key="1">
    <source>
        <dbReference type="EMBL" id="QDY51731.1"/>
    </source>
</evidence>
<sequence>MENKLIEKFIKDFLIEYPNSKIDEGINYIINSFKDEFFCNKKIYNLFEFNENSKYKLKDISLIYILIEFGNYLLKLNLDNPHFLNNYFSLNNLYSLYNESTIYLIMMKIGIIFYEKLKKYKLYFEDILYINEYLDEFSNNINITNLSFYKKDITFENKKNIILKEYELNNLKKRNSIYVLFWLIQNDIENNLLDENILENSNFMKLKEIMNILNNCQLSIDDVNKIDLIQRKHNVIDNYKLFKDIFILNK</sequence>
<name>A0A5B8INS4_9VIRU</name>
<accession>A0A5B8INS4</accession>
<proteinExistence type="predicted"/>
<reference evidence="1" key="1">
    <citation type="submission" date="2018-11" db="EMBL/GenBank/DDBJ databases">
        <title>A distinct lineage of giant viruses engineers rhodopsin photosystems in predatory marine eukaryotes.</title>
        <authorList>
            <person name="Needham D.M."/>
            <person name="Yoshizawa S."/>
            <person name="Hosaka T."/>
            <person name="Poirier C."/>
            <person name="Choi C.-J."/>
            <person name="Hehenberger E."/>
            <person name="Irwin N.A.T."/>
            <person name="Wilken S."/>
            <person name="Yung C.-M."/>
            <person name="Bachy C."/>
            <person name="Kurihara R."/>
            <person name="Nakajima Y."/>
            <person name="Kojima K."/>
            <person name="Kimura-Someya T."/>
            <person name="Leonard G."/>
            <person name="Malmstrom R.R."/>
            <person name="Mende D."/>
            <person name="Olson D.K."/>
            <person name="Sudo Y."/>
            <person name="Sudek S."/>
            <person name="Richards T.A."/>
            <person name="DeLong E.F."/>
            <person name="Keeling P.J."/>
            <person name="Santoro A.E."/>
            <person name="Shirouzu M."/>
            <person name="Iwasaki W."/>
            <person name="Worden A.Z."/>
        </authorList>
    </citation>
    <scope>NUCLEOTIDE SEQUENCE</scope>
</reference>
<gene>
    <name evidence="1" type="ORF">1_116</name>
</gene>
<dbReference type="EMBL" id="MK250085">
    <property type="protein sequence ID" value="QDY51731.1"/>
    <property type="molecule type" value="Genomic_DNA"/>
</dbReference>